<sequence length="79" mass="8325">MTFLICCFMRILSSSLASRSLSSPDLAGSIKSLDMEESGEAVNSSASLLPTPVISACDNRQQDVHGRPGYACLLSSFPG</sequence>
<dbReference type="EMBL" id="JAUKTV010000018">
    <property type="protein sequence ID" value="KAK0708820.1"/>
    <property type="molecule type" value="Genomic_DNA"/>
</dbReference>
<keyword evidence="3" id="KW-1185">Reference proteome</keyword>
<protein>
    <recommendedName>
        <fullName evidence="4">Secreted protein</fullName>
    </recommendedName>
</protein>
<dbReference type="AlphaFoldDB" id="A0AA40A3X0"/>
<accession>A0AA40A3X0</accession>
<proteinExistence type="predicted"/>
<evidence type="ECO:0008006" key="4">
    <source>
        <dbReference type="Google" id="ProtNLM"/>
    </source>
</evidence>
<gene>
    <name evidence="2" type="ORF">B0T21DRAFT_81903</name>
</gene>
<evidence type="ECO:0000313" key="3">
    <source>
        <dbReference type="Proteomes" id="UP001172159"/>
    </source>
</evidence>
<dbReference type="Proteomes" id="UP001172159">
    <property type="component" value="Unassembled WGS sequence"/>
</dbReference>
<name>A0AA40A3X0_9PEZI</name>
<keyword evidence="1" id="KW-0732">Signal</keyword>
<feature type="chain" id="PRO_5041397067" description="Secreted protein" evidence="1">
    <location>
        <begin position="18"/>
        <end position="79"/>
    </location>
</feature>
<organism evidence="2 3">
    <name type="scientific">Apiosordaria backusii</name>
    <dbReference type="NCBI Taxonomy" id="314023"/>
    <lineage>
        <taxon>Eukaryota</taxon>
        <taxon>Fungi</taxon>
        <taxon>Dikarya</taxon>
        <taxon>Ascomycota</taxon>
        <taxon>Pezizomycotina</taxon>
        <taxon>Sordariomycetes</taxon>
        <taxon>Sordariomycetidae</taxon>
        <taxon>Sordariales</taxon>
        <taxon>Lasiosphaeriaceae</taxon>
        <taxon>Apiosordaria</taxon>
    </lineage>
</organism>
<evidence type="ECO:0000313" key="2">
    <source>
        <dbReference type="EMBL" id="KAK0708820.1"/>
    </source>
</evidence>
<evidence type="ECO:0000256" key="1">
    <source>
        <dbReference type="SAM" id="SignalP"/>
    </source>
</evidence>
<comment type="caution">
    <text evidence="2">The sequence shown here is derived from an EMBL/GenBank/DDBJ whole genome shotgun (WGS) entry which is preliminary data.</text>
</comment>
<reference evidence="2" key="1">
    <citation type="submission" date="2023-06" db="EMBL/GenBank/DDBJ databases">
        <title>Genome-scale phylogeny and comparative genomics of the fungal order Sordariales.</title>
        <authorList>
            <consortium name="Lawrence Berkeley National Laboratory"/>
            <person name="Hensen N."/>
            <person name="Bonometti L."/>
            <person name="Westerberg I."/>
            <person name="Brannstrom I.O."/>
            <person name="Guillou S."/>
            <person name="Cros-Aarteil S."/>
            <person name="Calhoun S."/>
            <person name="Haridas S."/>
            <person name="Kuo A."/>
            <person name="Mondo S."/>
            <person name="Pangilinan J."/>
            <person name="Riley R."/>
            <person name="Labutti K."/>
            <person name="Andreopoulos B."/>
            <person name="Lipzen A."/>
            <person name="Chen C."/>
            <person name="Yanf M."/>
            <person name="Daum C."/>
            <person name="Ng V."/>
            <person name="Clum A."/>
            <person name="Steindorff A."/>
            <person name="Ohm R."/>
            <person name="Martin F."/>
            <person name="Silar P."/>
            <person name="Natvig D."/>
            <person name="Lalanne C."/>
            <person name="Gautier V."/>
            <person name="Ament-Velasquez S.L."/>
            <person name="Kruys A."/>
            <person name="Hutchinson M.I."/>
            <person name="Powell A.J."/>
            <person name="Barry K."/>
            <person name="Miller A.N."/>
            <person name="Grigoriev I.V."/>
            <person name="Debuchy R."/>
            <person name="Gladieux P."/>
            <person name="Thoren M.H."/>
            <person name="Johannesson H."/>
        </authorList>
    </citation>
    <scope>NUCLEOTIDE SEQUENCE</scope>
    <source>
        <strain evidence="2">CBS 540.89</strain>
    </source>
</reference>
<feature type="signal peptide" evidence="1">
    <location>
        <begin position="1"/>
        <end position="17"/>
    </location>
</feature>